<gene>
    <name evidence="8" type="ORF">CRI94_14740</name>
</gene>
<keyword evidence="5 6" id="KW-0472">Membrane</keyword>
<keyword evidence="4 6" id="KW-1133">Transmembrane helix</keyword>
<reference evidence="8 9" key="1">
    <citation type="submission" date="2017-10" db="EMBL/GenBank/DDBJ databases">
        <title>Draft genome of Longibacter Salinarum.</title>
        <authorList>
            <person name="Goh K.M."/>
            <person name="Shamsir M.S."/>
            <person name="Lim S.W."/>
        </authorList>
    </citation>
    <scope>NUCLEOTIDE SEQUENCE [LARGE SCALE GENOMIC DNA]</scope>
    <source>
        <strain evidence="8 9">KCTC 52045</strain>
    </source>
</reference>
<feature type="transmembrane region" description="Helical" evidence="6">
    <location>
        <begin position="194"/>
        <end position="213"/>
    </location>
</feature>
<protein>
    <submittedName>
        <fullName evidence="8">EamA family transporter</fullName>
    </submittedName>
</protein>
<dbReference type="EMBL" id="PDEQ01000008">
    <property type="protein sequence ID" value="PEN12286.1"/>
    <property type="molecule type" value="Genomic_DNA"/>
</dbReference>
<dbReference type="Pfam" id="PF00892">
    <property type="entry name" value="EamA"/>
    <property type="match status" value="2"/>
</dbReference>
<dbReference type="InterPro" id="IPR050638">
    <property type="entry name" value="AA-Vitamin_Transporters"/>
</dbReference>
<evidence type="ECO:0000256" key="1">
    <source>
        <dbReference type="ARBA" id="ARBA00004651"/>
    </source>
</evidence>
<proteinExistence type="predicted"/>
<evidence type="ECO:0000313" key="8">
    <source>
        <dbReference type="EMBL" id="PEN12286.1"/>
    </source>
</evidence>
<feature type="transmembrane region" description="Helical" evidence="6">
    <location>
        <begin position="165"/>
        <end position="182"/>
    </location>
</feature>
<sequence length="312" mass="32537">MTSSRFSGYLLTLTAATCWGLLGPMARVALADGVSALEVAFWRATVGGALFALHVALLAARRSARPSPARRRLRLQRADIPAVIGFGVIGVALFYGSYQLAVESGGAALASVLLYTAPAWVAGMGAAFLSEPLTRHKVGAVALTLAGVTAIAMGGTAGVTLTTVGILWGLLSGFLYASYYPFGKHYFQRYVPAAIFAVALPIGAIVLLPWIDFAPKSSAAWLALTAIAFISTYGAYLAYGAALQRLAASRASIVATLEPVVAAVVATLWWNEDLGVWGYVGAAMIVVATLLAAMERERTPTPPADSITENVA</sequence>
<evidence type="ECO:0000256" key="2">
    <source>
        <dbReference type="ARBA" id="ARBA00022475"/>
    </source>
</evidence>
<dbReference type="Proteomes" id="UP000220102">
    <property type="component" value="Unassembled WGS sequence"/>
</dbReference>
<comment type="subcellular location">
    <subcellularLocation>
        <location evidence="1">Cell membrane</location>
        <topology evidence="1">Multi-pass membrane protein</topology>
    </subcellularLocation>
</comment>
<feature type="transmembrane region" description="Helical" evidence="6">
    <location>
        <begin position="80"/>
        <end position="101"/>
    </location>
</feature>
<dbReference type="AlphaFoldDB" id="A0A2A8CUK1"/>
<feature type="transmembrane region" description="Helical" evidence="6">
    <location>
        <begin position="41"/>
        <end position="60"/>
    </location>
</feature>
<accession>A0A2A8CUK1</accession>
<evidence type="ECO:0000256" key="5">
    <source>
        <dbReference type="ARBA" id="ARBA00023136"/>
    </source>
</evidence>
<keyword evidence="3 6" id="KW-0812">Transmembrane</keyword>
<keyword evidence="9" id="KW-1185">Reference proteome</keyword>
<dbReference type="SUPFAM" id="SSF103481">
    <property type="entry name" value="Multidrug resistance efflux transporter EmrE"/>
    <property type="match status" value="2"/>
</dbReference>
<name>A0A2A8CUK1_9BACT</name>
<evidence type="ECO:0000256" key="4">
    <source>
        <dbReference type="ARBA" id="ARBA00022989"/>
    </source>
</evidence>
<feature type="transmembrane region" description="Helical" evidence="6">
    <location>
        <begin position="107"/>
        <end position="129"/>
    </location>
</feature>
<feature type="domain" description="EamA" evidence="7">
    <location>
        <begin position="7"/>
        <end position="151"/>
    </location>
</feature>
<dbReference type="InterPro" id="IPR000620">
    <property type="entry name" value="EamA_dom"/>
</dbReference>
<dbReference type="RefSeq" id="WP_098077496.1">
    <property type="nucleotide sequence ID" value="NZ_PDEQ01000008.1"/>
</dbReference>
<feature type="transmembrane region" description="Helical" evidence="6">
    <location>
        <begin position="276"/>
        <end position="294"/>
    </location>
</feature>
<dbReference type="GO" id="GO:0005886">
    <property type="term" value="C:plasma membrane"/>
    <property type="evidence" value="ECO:0007669"/>
    <property type="project" value="UniProtKB-SubCell"/>
</dbReference>
<comment type="caution">
    <text evidence="8">The sequence shown here is derived from an EMBL/GenBank/DDBJ whole genome shotgun (WGS) entry which is preliminary data.</text>
</comment>
<evidence type="ECO:0000259" key="7">
    <source>
        <dbReference type="Pfam" id="PF00892"/>
    </source>
</evidence>
<organism evidence="8 9">
    <name type="scientific">Longibacter salinarum</name>
    <dbReference type="NCBI Taxonomy" id="1850348"/>
    <lineage>
        <taxon>Bacteria</taxon>
        <taxon>Pseudomonadati</taxon>
        <taxon>Rhodothermota</taxon>
        <taxon>Rhodothermia</taxon>
        <taxon>Rhodothermales</taxon>
        <taxon>Salisaetaceae</taxon>
        <taxon>Longibacter</taxon>
    </lineage>
</organism>
<dbReference type="InterPro" id="IPR037185">
    <property type="entry name" value="EmrE-like"/>
</dbReference>
<dbReference type="OrthoDB" id="9811486at2"/>
<dbReference type="PANTHER" id="PTHR32322">
    <property type="entry name" value="INNER MEMBRANE TRANSPORTER"/>
    <property type="match status" value="1"/>
</dbReference>
<keyword evidence="2" id="KW-1003">Cell membrane</keyword>
<feature type="transmembrane region" description="Helical" evidence="6">
    <location>
        <begin position="251"/>
        <end position="270"/>
    </location>
</feature>
<dbReference type="Gene3D" id="1.10.3730.20">
    <property type="match status" value="1"/>
</dbReference>
<feature type="domain" description="EamA" evidence="7">
    <location>
        <begin position="164"/>
        <end position="292"/>
    </location>
</feature>
<evidence type="ECO:0000313" key="9">
    <source>
        <dbReference type="Proteomes" id="UP000220102"/>
    </source>
</evidence>
<feature type="transmembrane region" description="Helical" evidence="6">
    <location>
        <begin position="219"/>
        <end position="239"/>
    </location>
</feature>
<feature type="transmembrane region" description="Helical" evidence="6">
    <location>
        <begin position="141"/>
        <end position="159"/>
    </location>
</feature>
<dbReference type="PANTHER" id="PTHR32322:SF18">
    <property type="entry name" value="S-ADENOSYLMETHIONINE_S-ADENOSYLHOMOCYSTEINE TRANSPORTER"/>
    <property type="match status" value="1"/>
</dbReference>
<evidence type="ECO:0000256" key="3">
    <source>
        <dbReference type="ARBA" id="ARBA00022692"/>
    </source>
</evidence>
<evidence type="ECO:0000256" key="6">
    <source>
        <dbReference type="SAM" id="Phobius"/>
    </source>
</evidence>